<comment type="caution">
    <text evidence="3">The sequence shown here is derived from an EMBL/GenBank/DDBJ whole genome shotgun (WGS) entry which is preliminary data.</text>
</comment>
<dbReference type="Gene3D" id="2.160.20.10">
    <property type="entry name" value="Single-stranded right-handed beta-helix, Pectin lyase-like"/>
    <property type="match status" value="1"/>
</dbReference>
<reference evidence="3" key="1">
    <citation type="submission" date="2020-08" db="EMBL/GenBank/DDBJ databases">
        <title>Food and environmental bacterial isolates.</title>
        <authorList>
            <person name="Richter L."/>
            <person name="Du Plessis E.M."/>
            <person name="Duvenage S."/>
            <person name="Allam M."/>
            <person name="Korsten L."/>
        </authorList>
    </citation>
    <scope>NUCLEOTIDE SEQUENCE</scope>
    <source>
        <strain evidence="3">UPMP2127</strain>
    </source>
</reference>
<dbReference type="InterPro" id="IPR024973">
    <property type="entry name" value="ESPR"/>
</dbReference>
<keyword evidence="1" id="KW-0472">Membrane</keyword>
<dbReference type="InterPro" id="IPR011050">
    <property type="entry name" value="Pectin_lyase_fold/virulence"/>
</dbReference>
<keyword evidence="1" id="KW-0812">Transmembrane</keyword>
<feature type="transmembrane region" description="Helical" evidence="1">
    <location>
        <begin position="52"/>
        <end position="72"/>
    </location>
</feature>
<gene>
    <name evidence="3" type="ORF">H8J20_22300</name>
</gene>
<organism evidence="3 4">
    <name type="scientific">Serratia fonticola</name>
    <dbReference type="NCBI Taxonomy" id="47917"/>
    <lineage>
        <taxon>Bacteria</taxon>
        <taxon>Pseudomonadati</taxon>
        <taxon>Pseudomonadota</taxon>
        <taxon>Gammaproteobacteria</taxon>
        <taxon>Enterobacterales</taxon>
        <taxon>Yersiniaceae</taxon>
        <taxon>Serratia</taxon>
    </lineage>
</organism>
<dbReference type="Proteomes" id="UP000659084">
    <property type="component" value="Unassembled WGS sequence"/>
</dbReference>
<accession>A0AAW3WWA9</accession>
<proteinExistence type="predicted"/>
<evidence type="ECO:0000313" key="4">
    <source>
        <dbReference type="Proteomes" id="UP000659084"/>
    </source>
</evidence>
<dbReference type="Pfam" id="PF13018">
    <property type="entry name" value="ESPR"/>
    <property type="match status" value="1"/>
</dbReference>
<evidence type="ECO:0000256" key="1">
    <source>
        <dbReference type="SAM" id="Phobius"/>
    </source>
</evidence>
<protein>
    <recommendedName>
        <fullName evidence="2">ESPR domain-containing protein</fullName>
    </recommendedName>
</protein>
<evidence type="ECO:0000313" key="3">
    <source>
        <dbReference type="EMBL" id="MBC3214874.1"/>
    </source>
</evidence>
<dbReference type="InterPro" id="IPR012334">
    <property type="entry name" value="Pectin_lyas_fold"/>
</dbReference>
<dbReference type="SUPFAM" id="SSF51126">
    <property type="entry name" value="Pectin lyase-like"/>
    <property type="match status" value="1"/>
</dbReference>
<keyword evidence="1" id="KW-1133">Transmembrane helix</keyword>
<dbReference type="EMBL" id="JACNYO010000030">
    <property type="protein sequence ID" value="MBC3214874.1"/>
    <property type="molecule type" value="Genomic_DNA"/>
</dbReference>
<sequence length="115" mass="12369">MNKHCYRLIFSRTHGELRVVSELARSCSTEPGQRCGSGITDGNRVWVTVRRAVWLLGLAMFAGPVIAGGIVADGGAPPSQRPEVIATQNGLPQVNITAPNQAGVSHNQYQQFDIV</sequence>
<dbReference type="AlphaFoldDB" id="A0AAW3WWA9"/>
<evidence type="ECO:0000259" key="2">
    <source>
        <dbReference type="Pfam" id="PF13018"/>
    </source>
</evidence>
<name>A0AAW3WWA9_SERFO</name>
<feature type="domain" description="ESPR" evidence="2">
    <location>
        <begin position="1"/>
        <end position="37"/>
    </location>
</feature>